<dbReference type="InterPro" id="IPR012978">
    <property type="entry name" value="HEAT_RRP12"/>
</dbReference>
<dbReference type="InterPro" id="IPR057860">
    <property type="entry name" value="HEAT_RRP12_N"/>
</dbReference>
<dbReference type="PANTHER" id="PTHR48287:SF1">
    <property type="entry name" value="ARM REPEAT SUPERFAMILY PROTEIN"/>
    <property type="match status" value="1"/>
</dbReference>
<reference evidence="7" key="3">
    <citation type="submission" date="2025-09" db="UniProtKB">
        <authorList>
            <consortium name="Ensembl"/>
        </authorList>
    </citation>
    <scope>IDENTIFICATION</scope>
</reference>
<dbReference type="Pfam" id="PF25772">
    <property type="entry name" value="HEAT_RRP12_N"/>
    <property type="match status" value="1"/>
</dbReference>
<organism evidence="7 8">
    <name type="scientific">Oreochromis niloticus</name>
    <name type="common">Nile tilapia</name>
    <name type="synonym">Tilapia nilotica</name>
    <dbReference type="NCBI Taxonomy" id="8128"/>
    <lineage>
        <taxon>Eukaryota</taxon>
        <taxon>Metazoa</taxon>
        <taxon>Chordata</taxon>
        <taxon>Craniata</taxon>
        <taxon>Vertebrata</taxon>
        <taxon>Euteleostomi</taxon>
        <taxon>Actinopterygii</taxon>
        <taxon>Neopterygii</taxon>
        <taxon>Teleostei</taxon>
        <taxon>Neoteleostei</taxon>
        <taxon>Acanthomorphata</taxon>
        <taxon>Ovalentaria</taxon>
        <taxon>Cichlomorphae</taxon>
        <taxon>Cichliformes</taxon>
        <taxon>Cichlidae</taxon>
        <taxon>African cichlids</taxon>
        <taxon>Pseudocrenilabrinae</taxon>
        <taxon>Oreochromini</taxon>
        <taxon>Oreochromis</taxon>
    </lineage>
</organism>
<feature type="region of interest" description="Disordered" evidence="4">
    <location>
        <begin position="1"/>
        <end position="47"/>
    </location>
</feature>
<feature type="region of interest" description="Disordered" evidence="4">
    <location>
        <begin position="1035"/>
        <end position="1121"/>
    </location>
</feature>
<keyword evidence="3" id="KW-0539">Nucleus</keyword>
<feature type="compositionally biased region" description="Basic and acidic residues" evidence="4">
    <location>
        <begin position="1222"/>
        <end position="1234"/>
    </location>
</feature>
<feature type="region of interest" description="Disordered" evidence="4">
    <location>
        <begin position="1266"/>
        <end position="1288"/>
    </location>
</feature>
<feature type="compositionally biased region" description="Basic residues" evidence="4">
    <location>
        <begin position="1089"/>
        <end position="1099"/>
    </location>
</feature>
<dbReference type="GeneTree" id="ENSGT00390000013106"/>
<sequence length="1288" mass="143102">MVKSGKLRSGTASKLKRWKKGHSSDSNPQTSRFRQAAKSRFFSRPTGKSDLTVDALKLHNELQAGPLEIGTRKDAAMEEEPEEAVSQRSSGTFLSGLSDCSNLTFRKVQRFWESNSAAHKEICAVLAAVTEVIRSQGGKETETEYFAALMTTLEVVDTAESQAAVAYLLNLVMKRVPAPVLKSKFSDTTKALMDVMSKQATSDTTSALRWILSCLATLLRKQDASVWTYPSTLQAYHGLLSFTVHNKPKVRKAAQQGVCSILRGSDFLFTENAPAHHPAAVTTAKFCIKEMEQAGGSKEDTTTLHVLGLLKELMGTFPLGAVKSCCETLLRVMTLSHVLVTASAMQAFHQLFSGKPNASTLSPELNAQIITALYDYLPSENDLQPLLAWLAVMEKAHIHLASLQSSLSLGHLPRLFSAAMSCLLSPHTQVVSAATNTLKTLLIECVAPHMEEMGTVTGTASSGNPSYVCKMFRIVEEGLSYRFHASWPFVLQILGCFYRAAGKQAHSIMTKSLQSLADLRSTPHFAFSGELDLAVGGAVESMGPEVVLGAVPLNITGYDDDLEFPRSWLVPVIRDHVKNTHLGFFTSYFFPLASTLKQRAVELEQAGQKLEAKVYDTLQLQIWTMLPGFCTCPVDVLTAFKGIARTLGMAVNERPDLRLTVCQALRTIINKSCSTEEEKAEVGRFSKNFLPILFNVYSQEPAIGESGTYRMAVLDTIKVYLGITEMQMICTFLQKATERLTSAESNEFIRLSVMDLVVAMAPCVDEVTMTKTFELIRPYLETKEPSMQKKAYRVLEEMCGGERDACRSFVMSNLETLKVVLLETLKNASSPAKRPRLKCLSHIVRRLNEDHKDFITTLLPEVIICTKEVSVGARKSAYNLLVEIGNAFVRFCGNTKDAMEQYLVMVYAGLTGSITMITCTVLALTRLVFEYKDSIELITMEQLLQNICLLLSSHTREVVKAALGFIKVILFIMDPKTLASHVTVMMEGIGNIRDDMRRHFRTKLKNIFTKFIRKFGFELVKSMLPAEHHKVLTNIRKAEARNKRRKQATEEQDDSESEQEAPKAKGESIEEILAESDSDLSEDEGKPRGAQKKAGKQQKGRAWLKEGEEDDPLNFLDPKVSQRVLATNPELKKSAKADHGFKVTSDGRLIIKEDEDEDVKDKDGGEMEDILEEAGVKSKKSQKRKFDDDNFDDDMDIEPQLKYKAGGSGIHRPLGYGQEFGGDYKSKKGKGDVKKKGKLDPYAYIPLKKAQLNRRKRAKLQGQFKGMVRGAQKGALSGKKMQKKKRKA</sequence>
<reference evidence="8" key="1">
    <citation type="submission" date="2012-01" db="EMBL/GenBank/DDBJ databases">
        <title>The Genome Sequence of Oreochromis niloticus (Nile Tilapia).</title>
        <authorList>
            <consortium name="Broad Institute Genome Assembly Team"/>
            <consortium name="Broad Institute Sequencing Platform"/>
            <person name="Di Palma F."/>
            <person name="Johnson J."/>
            <person name="Lander E.S."/>
            <person name="Lindblad-Toh K."/>
        </authorList>
    </citation>
    <scope>NUCLEOTIDE SEQUENCE [LARGE SCALE GENOMIC DNA]</scope>
</reference>
<dbReference type="HOGENOM" id="CLU_003753_0_0_1"/>
<evidence type="ECO:0000259" key="6">
    <source>
        <dbReference type="Pfam" id="PF25772"/>
    </source>
</evidence>
<feature type="compositionally biased region" description="Acidic residues" evidence="4">
    <location>
        <begin position="1050"/>
        <end position="1059"/>
    </location>
</feature>
<dbReference type="Pfam" id="PF08161">
    <property type="entry name" value="RRP12_HEAT"/>
    <property type="match status" value="1"/>
</dbReference>
<comment type="subcellular location">
    <subcellularLocation>
        <location evidence="1">Nucleus</location>
    </subcellularLocation>
</comment>
<dbReference type="InterPro" id="IPR016024">
    <property type="entry name" value="ARM-type_fold"/>
</dbReference>
<dbReference type="InParanoid" id="I3JSX8"/>
<keyword evidence="8" id="KW-1185">Reference proteome</keyword>
<dbReference type="CTD" id="23223"/>
<dbReference type="RefSeq" id="XP_003441093.1">
    <property type="nucleotide sequence ID" value="XM_003441045.5"/>
</dbReference>
<feature type="domain" description="RRP12 HEAT" evidence="5">
    <location>
        <begin position="425"/>
        <end position="699"/>
    </location>
</feature>
<dbReference type="Proteomes" id="UP000005207">
    <property type="component" value="Linkage group LG13"/>
</dbReference>
<evidence type="ECO:0000259" key="5">
    <source>
        <dbReference type="Pfam" id="PF08161"/>
    </source>
</evidence>
<dbReference type="OrthoDB" id="2192888at2759"/>
<accession>I3JSX8</accession>
<dbReference type="SUPFAM" id="SSF48371">
    <property type="entry name" value="ARM repeat"/>
    <property type="match status" value="1"/>
</dbReference>
<dbReference type="KEGG" id="onl:100698391"/>
<dbReference type="STRING" id="8128.ENSONIP00000011973"/>
<feature type="domain" description="RRP12 N-terminal HEAT" evidence="6">
    <location>
        <begin position="108"/>
        <end position="353"/>
    </location>
</feature>
<evidence type="ECO:0000313" key="7">
    <source>
        <dbReference type="Ensembl" id="ENSONIP00000011973.1"/>
    </source>
</evidence>
<reference evidence="7" key="2">
    <citation type="submission" date="2025-08" db="UniProtKB">
        <authorList>
            <consortium name="Ensembl"/>
        </authorList>
    </citation>
    <scope>IDENTIFICATION</scope>
</reference>
<dbReference type="GO" id="GO:0005634">
    <property type="term" value="C:nucleus"/>
    <property type="evidence" value="ECO:0007669"/>
    <property type="project" value="UniProtKB-SubCell"/>
</dbReference>
<dbReference type="OMA" id="PDQMKHR"/>
<name>I3JSX8_ORENI</name>
<feature type="compositionally biased region" description="Acidic residues" evidence="4">
    <location>
        <begin position="1069"/>
        <end position="1082"/>
    </location>
</feature>
<dbReference type="eggNOG" id="KOG1248">
    <property type="taxonomic scope" value="Eukaryota"/>
</dbReference>
<evidence type="ECO:0000313" key="8">
    <source>
        <dbReference type="Proteomes" id="UP000005207"/>
    </source>
</evidence>
<comment type="similarity">
    <text evidence="2">Belongs to the RRP12 family.</text>
</comment>
<evidence type="ECO:0000256" key="2">
    <source>
        <dbReference type="ARBA" id="ARBA00007690"/>
    </source>
</evidence>
<proteinExistence type="inferred from homology"/>
<dbReference type="InterPro" id="IPR011989">
    <property type="entry name" value="ARM-like"/>
</dbReference>
<feature type="compositionally biased region" description="Polar residues" evidence="4">
    <location>
        <begin position="24"/>
        <end position="33"/>
    </location>
</feature>
<evidence type="ECO:0000256" key="4">
    <source>
        <dbReference type="SAM" id="MobiDB-lite"/>
    </source>
</evidence>
<protein>
    <submittedName>
        <fullName evidence="7">Ribosomal RNA processing 12 homolog</fullName>
    </submittedName>
</protein>
<dbReference type="PANTHER" id="PTHR48287">
    <property type="entry name" value="ARM REPEAT SUPERFAMILY PROTEIN"/>
    <property type="match status" value="1"/>
</dbReference>
<dbReference type="Gene3D" id="1.25.10.10">
    <property type="entry name" value="Leucine-rich Repeat Variant"/>
    <property type="match status" value="2"/>
</dbReference>
<feature type="region of interest" description="Disordered" evidence="4">
    <location>
        <begin position="1175"/>
        <end position="1235"/>
    </location>
</feature>
<dbReference type="InterPro" id="IPR052087">
    <property type="entry name" value="RRP12"/>
</dbReference>
<evidence type="ECO:0000256" key="3">
    <source>
        <dbReference type="ARBA" id="ARBA00023242"/>
    </source>
</evidence>
<evidence type="ECO:0000256" key="1">
    <source>
        <dbReference type="ARBA" id="ARBA00004123"/>
    </source>
</evidence>
<dbReference type="GeneID" id="100698391"/>
<gene>
    <name evidence="7" type="primary">RRP12</name>
    <name evidence="7" type="synonym">rrp12</name>
</gene>
<dbReference type="Ensembl" id="ENSONIT00000011982.2">
    <property type="protein sequence ID" value="ENSONIP00000011973.1"/>
    <property type="gene ID" value="ENSONIG00000009528.2"/>
</dbReference>